<proteinExistence type="predicted"/>
<organism evidence="1 2">
    <name type="scientific">Scutellospora calospora</name>
    <dbReference type="NCBI Taxonomy" id="85575"/>
    <lineage>
        <taxon>Eukaryota</taxon>
        <taxon>Fungi</taxon>
        <taxon>Fungi incertae sedis</taxon>
        <taxon>Mucoromycota</taxon>
        <taxon>Glomeromycotina</taxon>
        <taxon>Glomeromycetes</taxon>
        <taxon>Diversisporales</taxon>
        <taxon>Gigasporaceae</taxon>
        <taxon>Scutellospora</taxon>
    </lineage>
</organism>
<dbReference type="Proteomes" id="UP000789860">
    <property type="component" value="Unassembled WGS sequence"/>
</dbReference>
<protein>
    <submittedName>
        <fullName evidence="1">5855_t:CDS:1</fullName>
    </submittedName>
</protein>
<evidence type="ECO:0000313" key="2">
    <source>
        <dbReference type="Proteomes" id="UP000789860"/>
    </source>
</evidence>
<keyword evidence="2" id="KW-1185">Reference proteome</keyword>
<dbReference type="EMBL" id="CAJVPM010028428">
    <property type="protein sequence ID" value="CAG8669714.1"/>
    <property type="molecule type" value="Genomic_DNA"/>
</dbReference>
<name>A0ACA9NUT6_9GLOM</name>
<feature type="non-terminal residue" evidence="1">
    <location>
        <position position="1"/>
    </location>
</feature>
<feature type="non-terminal residue" evidence="1">
    <location>
        <position position="68"/>
    </location>
</feature>
<reference evidence="1" key="1">
    <citation type="submission" date="2021-06" db="EMBL/GenBank/DDBJ databases">
        <authorList>
            <person name="Kallberg Y."/>
            <person name="Tangrot J."/>
            <person name="Rosling A."/>
        </authorList>
    </citation>
    <scope>NUCLEOTIDE SEQUENCE</scope>
    <source>
        <strain evidence="1">AU212A</strain>
    </source>
</reference>
<gene>
    <name evidence="1" type="ORF">SCALOS_LOCUS9331</name>
</gene>
<accession>A0ACA9NUT6</accession>
<evidence type="ECO:0000313" key="1">
    <source>
        <dbReference type="EMBL" id="CAG8669714.1"/>
    </source>
</evidence>
<comment type="caution">
    <text evidence="1">The sequence shown here is derived from an EMBL/GenBank/DDBJ whole genome shotgun (WGS) entry which is preliminary data.</text>
</comment>
<sequence>VFKPNSVWKTVRNRFTGRRYMRAVGAGLCAIGRRIECFDERIPSEKQAYINFLSREAKGITDVTHRMG</sequence>